<evidence type="ECO:0000313" key="2">
    <source>
        <dbReference type="Proteomes" id="UP000035656"/>
    </source>
</evidence>
<dbReference type="EMBL" id="CP011209">
    <property type="protein sequence ID" value="AKM78576.1"/>
    <property type="molecule type" value="Genomic_DNA"/>
</dbReference>
<accession>A0A0G4AS62</accession>
<protein>
    <submittedName>
        <fullName evidence="1">Uncharacterized protein</fullName>
    </submittedName>
</protein>
<dbReference type="AlphaFoldDB" id="A0A0G4AS62"/>
<dbReference type="Proteomes" id="UP000035656">
    <property type="component" value="Chromosome"/>
</dbReference>
<sequence length="79" mass="9172">MIYLGKAMGSAMLPNYKVRQASAELFTTLPGNPYDWRECGEDAILQVTCYVRHQMTYIFDIYRGNSYRLGRSKQLKGRQ</sequence>
<reference evidence="1 2" key="1">
    <citation type="journal article" date="2015" name="Nature">
        <title>rRNA introns, odd ribosomes, and small enigmatic genomes across a large radiation of phyla.</title>
        <authorList>
            <person name="Brown C.T."/>
            <person name="Hug L.A."/>
            <person name="Thomas B.C."/>
            <person name="Sharon I."/>
            <person name="Castelle C.J."/>
            <person name="Singh A."/>
            <person name="Wilkins M.J."/>
            <person name="Williams K.H."/>
            <person name="Banfield J.F."/>
        </authorList>
    </citation>
    <scope>NUCLEOTIDE SEQUENCE [LARGE SCALE GENOMIC DNA]</scope>
</reference>
<gene>
    <name evidence="1" type="ORF">UX70_C0001G0866</name>
</gene>
<dbReference type="KEGG" id="pwo:UX70_C0001G0866"/>
<evidence type="ECO:0000313" key="1">
    <source>
        <dbReference type="EMBL" id="AKM78576.1"/>
    </source>
</evidence>
<proteinExistence type="predicted"/>
<dbReference type="STRING" id="1619007.UX70_C0001G0866"/>
<organism evidence="1 2">
    <name type="scientific">Candidatus Wolfebacteria bacterium GW2011_GWB1_47_1</name>
    <dbReference type="NCBI Taxonomy" id="1619007"/>
    <lineage>
        <taxon>Bacteria</taxon>
        <taxon>Candidatus Wolfeibacteriota</taxon>
    </lineage>
</organism>
<name>A0A0G4AS62_9BACT</name>